<evidence type="ECO:0000313" key="4">
    <source>
        <dbReference type="Proteomes" id="UP001250932"/>
    </source>
</evidence>
<evidence type="ECO:0000313" key="3">
    <source>
        <dbReference type="EMBL" id="MDT7043613.1"/>
    </source>
</evidence>
<reference evidence="3 4" key="1">
    <citation type="journal article" date="2023" name="ISME J.">
        <title>Cultivation and genomic characterization of novel and ubiquitous marine nitrite-oxidizing bacteria from the Nitrospirales.</title>
        <authorList>
            <person name="Mueller A.J."/>
            <person name="Daebeler A."/>
            <person name="Herbold C.W."/>
            <person name="Kirkegaard R.H."/>
            <person name="Daims H."/>
        </authorList>
    </citation>
    <scope>NUCLEOTIDE SEQUENCE [LARGE SCALE GENOMIC DNA]</scope>
    <source>
        <strain evidence="3 4">EB</strain>
    </source>
</reference>
<feature type="region of interest" description="Disordered" evidence="1">
    <location>
        <begin position="72"/>
        <end position="101"/>
    </location>
</feature>
<keyword evidence="2" id="KW-0732">Signal</keyword>
<feature type="chain" id="PRO_5045567706" evidence="2">
    <location>
        <begin position="22"/>
        <end position="101"/>
    </location>
</feature>
<organism evidence="3 4">
    <name type="scientific">Candidatus Nitronereus thalassa</name>
    <dbReference type="NCBI Taxonomy" id="3020898"/>
    <lineage>
        <taxon>Bacteria</taxon>
        <taxon>Pseudomonadati</taxon>
        <taxon>Nitrospirota</taxon>
        <taxon>Nitrospiria</taxon>
        <taxon>Nitrospirales</taxon>
        <taxon>Nitrospiraceae</taxon>
        <taxon>Candidatus Nitronereus</taxon>
    </lineage>
</organism>
<protein>
    <submittedName>
        <fullName evidence="3">Uncharacterized protein</fullName>
    </submittedName>
</protein>
<dbReference type="EMBL" id="JAQOUE010000001">
    <property type="protein sequence ID" value="MDT7043613.1"/>
    <property type="molecule type" value="Genomic_DNA"/>
</dbReference>
<keyword evidence="4" id="KW-1185">Reference proteome</keyword>
<sequence>MKYVFTGLLVGILFSSGTVSAQEFPDTRCLTLAKEFSETPDSLTLQELERLRFCVQQTLAHREKNLKGEILKGTIIEPPSPSDGPVDTPLLADPKTLKTIP</sequence>
<proteinExistence type="predicted"/>
<evidence type="ECO:0000256" key="1">
    <source>
        <dbReference type="SAM" id="MobiDB-lite"/>
    </source>
</evidence>
<dbReference type="RefSeq" id="WP_313834179.1">
    <property type="nucleotide sequence ID" value="NZ_JAQOUE010000001.1"/>
</dbReference>
<accession>A0ABU3KBC2</accession>
<dbReference type="Proteomes" id="UP001250932">
    <property type="component" value="Unassembled WGS sequence"/>
</dbReference>
<evidence type="ECO:0000256" key="2">
    <source>
        <dbReference type="SAM" id="SignalP"/>
    </source>
</evidence>
<comment type="caution">
    <text evidence="3">The sequence shown here is derived from an EMBL/GenBank/DDBJ whole genome shotgun (WGS) entry which is preliminary data.</text>
</comment>
<gene>
    <name evidence="3" type="ORF">PPG34_14745</name>
</gene>
<feature type="signal peptide" evidence="2">
    <location>
        <begin position="1"/>
        <end position="21"/>
    </location>
</feature>
<name>A0ABU3KBC2_9BACT</name>